<feature type="compositionally biased region" description="Low complexity" evidence="1">
    <location>
        <begin position="422"/>
        <end position="434"/>
    </location>
</feature>
<dbReference type="AlphaFoldDB" id="A0A8H6VKP2"/>
<accession>A0A8H6VKP2</accession>
<keyword evidence="3" id="KW-1185">Reference proteome</keyword>
<dbReference type="EMBL" id="JABCIY010000157">
    <property type="protein sequence ID" value="KAF7191594.1"/>
    <property type="molecule type" value="Genomic_DNA"/>
</dbReference>
<feature type="region of interest" description="Disordered" evidence="1">
    <location>
        <begin position="417"/>
        <end position="447"/>
    </location>
</feature>
<evidence type="ECO:0000256" key="1">
    <source>
        <dbReference type="SAM" id="MobiDB-lite"/>
    </source>
</evidence>
<sequence length="676" mass="74801">MTVLARAETTVATDDNVDDSSLSKATSDVLTVVLNCRYNGHEQMHQLAIQVRRRPRIASLGRYVHEEDQFDAVYDKLPGITIVDYSDLVNYVPVDITISRKPYCWPSRSIKKISMAGGLTHIAETHGSEIVWHRGHAIVQLKMDEAVEARGSVHVTKRFDTEHWSDVLLSICLIHEFRKPPKLSIWVERGPRYTFREGEQHMIEVESQQTLRITASFVLMDDDLLWHLELTRPVVEKDISDLQTISGAEGGDVTRDLSAISRAATISRRLSRRAHGTTLPEVFQGSDALPEVMHEHLNLATAPLIQEQLMQRHTLMALADAVERIQRQLALQEQDPNRRNHFFEHNGHVRTKTDRVRRPLKALRGLISGLLGRKPAQVSSLELSSTSFDDAVILELPEEDVAPSEIPGLFELPAEPYESDNDSSTSVISSSPSIHESRSTVGTSSLSDEVDAAGISLNSPVRIAYDDDVRFSFLDPVHGADDVRHESTIKQPGQEEAVPSASVMFSSTAPDVEEILSDDVTTTQVPFDAVGGLADTAPTDVISFFWRDHDDVHWRSSTVGEKTDMRYEAQDIQQGQEDVQLASYRIDAPSMPLSAGDPRTTVQDYTAAAIVSAEEDEPSTSEGWDIVVSSDDWLTRDLYVGVSSSSIEGPGTVDDGHANASLDLGGRLKGCMMVGK</sequence>
<comment type="caution">
    <text evidence="2">The sequence shown here is derived from an EMBL/GenBank/DDBJ whole genome shotgun (WGS) entry which is preliminary data.</text>
</comment>
<protein>
    <submittedName>
        <fullName evidence="2">Uncharacterized protein</fullName>
    </submittedName>
</protein>
<dbReference type="Proteomes" id="UP000660729">
    <property type="component" value="Unassembled WGS sequence"/>
</dbReference>
<name>A0A8H6VKP2_9PEZI</name>
<gene>
    <name evidence="2" type="ORF">HII31_07096</name>
</gene>
<organism evidence="2 3">
    <name type="scientific">Pseudocercospora fuligena</name>
    <dbReference type="NCBI Taxonomy" id="685502"/>
    <lineage>
        <taxon>Eukaryota</taxon>
        <taxon>Fungi</taxon>
        <taxon>Dikarya</taxon>
        <taxon>Ascomycota</taxon>
        <taxon>Pezizomycotina</taxon>
        <taxon>Dothideomycetes</taxon>
        <taxon>Dothideomycetidae</taxon>
        <taxon>Mycosphaerellales</taxon>
        <taxon>Mycosphaerellaceae</taxon>
        <taxon>Pseudocercospora</taxon>
    </lineage>
</organism>
<evidence type="ECO:0000313" key="2">
    <source>
        <dbReference type="EMBL" id="KAF7191594.1"/>
    </source>
</evidence>
<evidence type="ECO:0000313" key="3">
    <source>
        <dbReference type="Proteomes" id="UP000660729"/>
    </source>
</evidence>
<reference evidence="2" key="1">
    <citation type="submission" date="2020-04" db="EMBL/GenBank/DDBJ databases">
        <title>Draft genome resource of the tomato pathogen Pseudocercospora fuligena.</title>
        <authorList>
            <person name="Zaccaron A."/>
        </authorList>
    </citation>
    <scope>NUCLEOTIDE SEQUENCE</scope>
    <source>
        <strain evidence="2">PF001</strain>
    </source>
</reference>
<proteinExistence type="predicted"/>